<evidence type="ECO:0000313" key="2">
    <source>
        <dbReference type="WBParaSite" id="scf7180000417103.g943"/>
    </source>
</evidence>
<name>A0A915NCQ0_9BILA</name>
<protein>
    <submittedName>
        <fullName evidence="2">Uncharacterized protein</fullName>
    </submittedName>
</protein>
<dbReference type="WBParaSite" id="scf7180000417103.g943">
    <property type="protein sequence ID" value="scf7180000417103.g943"/>
    <property type="gene ID" value="scf7180000417103.g943"/>
</dbReference>
<evidence type="ECO:0000313" key="1">
    <source>
        <dbReference type="Proteomes" id="UP000887560"/>
    </source>
</evidence>
<accession>A0A915NCQ0</accession>
<sequence>MSPGFRDRISQLCDEAEKIIGAKKEFPLPIKTPPSSDKQYYNSVQALLNQLNITYQTITNILTDYKSSHDSWMNLRMSMTETDRGHDSVIYESFLRETSYIEKMYELKRYRRILRNSRLILENNLPKIEPQIDHIYLLPELPQDCLPTLNPSQNSPFNENNQPSLKSHYYANSRDCSYRNRPSIQSNIILNPSDQGQISLSPVAQEEAPTLAYPTKPKPNIFYSPHTHTQPYIPPVSRDYPSIAEPQQPIFPVSHTNKTNCLNNKMNKFNPLAIPPGFSPLEEINVEENPNDLNNQMNEKIVLNKRLTREIINKRPISPPPGFTPIEKVCITKNICKESTPLQEIINEDNEAKAYNYSKEMPLVLTDNLIPDLSPEDPLISLGNLQQSTSSVTFNSSSGTTNINSSETDYILTSKEILVENKPLPHTLNYSETFCIEKRKESPIPRKRQRKKLPKQLNRKPTIINNSRSNVTARQIHPKRLKITPPNNRKYFIIPSNFNVPLNDFKQIHEENPCSPLPSPKMPRLKGNESRTPKTLFPTLDLFEIQCVHHSVINWKEILSKIKQHDTLM</sequence>
<dbReference type="AlphaFoldDB" id="A0A915NCQ0"/>
<reference evidence="2" key="1">
    <citation type="submission" date="2022-11" db="UniProtKB">
        <authorList>
            <consortium name="WormBaseParasite"/>
        </authorList>
    </citation>
    <scope>IDENTIFICATION</scope>
</reference>
<dbReference type="Proteomes" id="UP000887560">
    <property type="component" value="Unplaced"/>
</dbReference>
<organism evidence="1 2">
    <name type="scientific">Meloidogyne floridensis</name>
    <dbReference type="NCBI Taxonomy" id="298350"/>
    <lineage>
        <taxon>Eukaryota</taxon>
        <taxon>Metazoa</taxon>
        <taxon>Ecdysozoa</taxon>
        <taxon>Nematoda</taxon>
        <taxon>Chromadorea</taxon>
        <taxon>Rhabditida</taxon>
        <taxon>Tylenchina</taxon>
        <taxon>Tylenchomorpha</taxon>
        <taxon>Tylenchoidea</taxon>
        <taxon>Meloidogynidae</taxon>
        <taxon>Meloidogyninae</taxon>
        <taxon>Meloidogyne</taxon>
    </lineage>
</organism>
<proteinExistence type="predicted"/>
<keyword evidence="1" id="KW-1185">Reference proteome</keyword>